<evidence type="ECO:0000259" key="7">
    <source>
        <dbReference type="PROSITE" id="PS51900"/>
    </source>
</evidence>
<keyword evidence="4" id="KW-0233">DNA recombination</keyword>
<accession>A0A4R3VZM1</accession>
<dbReference type="OrthoDB" id="9785687at2"/>
<dbReference type="CDD" id="cd01188">
    <property type="entry name" value="INT_RitA_C_like"/>
    <property type="match status" value="1"/>
</dbReference>
<dbReference type="PANTHER" id="PTHR30349:SF41">
    <property type="entry name" value="INTEGRASE_RECOMBINASE PROTEIN MJ0367-RELATED"/>
    <property type="match status" value="1"/>
</dbReference>
<evidence type="ECO:0000313" key="9">
    <source>
        <dbReference type="Proteomes" id="UP000295197"/>
    </source>
</evidence>
<dbReference type="InterPro" id="IPR010998">
    <property type="entry name" value="Integrase_recombinase_N"/>
</dbReference>
<dbReference type="Pfam" id="PF00589">
    <property type="entry name" value="Phage_integrase"/>
    <property type="match status" value="1"/>
</dbReference>
<evidence type="ECO:0000256" key="1">
    <source>
        <dbReference type="ARBA" id="ARBA00008857"/>
    </source>
</evidence>
<dbReference type="SUPFAM" id="SSF56349">
    <property type="entry name" value="DNA breaking-rejoining enzymes"/>
    <property type="match status" value="1"/>
</dbReference>
<dbReference type="Proteomes" id="UP000295197">
    <property type="component" value="Unassembled WGS sequence"/>
</dbReference>
<dbReference type="InterPro" id="IPR013762">
    <property type="entry name" value="Integrase-like_cat_sf"/>
</dbReference>
<sequence>MSQNKQTIDDLMSDFFDHMRSIHRTEGSLKRYKRKWQRIKNFMSAQKLKYYSESVQQAYLKHELGDYHYYQLDRQKRDLVNITEALGEFQKTGRLFMGPRKQRPKEFCGSAAASIKSFIEYRQGVLNLSDNTIKSYVFHLYSFCCYIHKYNINLEAIKASEVLLYVEDMNPDKPANRHVSLKILRNYFKYLYENKTLSTDYSRIIPKDNYKNQPKLPSTFTDVEITQLLKSVDRGNPKGKRDYAMLLLAIRLGLRASDICELTFDNVIWERNIIQLVQFKTGKAIELPLLPEVGNAMIAYLKYGRPVTDDNHFFIHALAPYERIHSSDMGNMVRKYMTLSKINYSNRKHGPHSLRHSFASALLRDKVPLPVISEALGHSSMDSTMLYLRIDKDSLKKCALEVPALKASFYEQKIS</sequence>
<dbReference type="InterPro" id="IPR044068">
    <property type="entry name" value="CB"/>
</dbReference>
<dbReference type="InterPro" id="IPR002104">
    <property type="entry name" value="Integrase_catalytic"/>
</dbReference>
<dbReference type="GO" id="GO:0006310">
    <property type="term" value="P:DNA recombination"/>
    <property type="evidence" value="ECO:0007669"/>
    <property type="project" value="UniProtKB-KW"/>
</dbReference>
<dbReference type="InterPro" id="IPR011010">
    <property type="entry name" value="DNA_brk_join_enz"/>
</dbReference>
<evidence type="ECO:0000259" key="6">
    <source>
        <dbReference type="PROSITE" id="PS51898"/>
    </source>
</evidence>
<dbReference type="GO" id="GO:0003677">
    <property type="term" value="F:DNA binding"/>
    <property type="evidence" value="ECO:0007669"/>
    <property type="project" value="UniProtKB-UniRule"/>
</dbReference>
<proteinExistence type="inferred from homology"/>
<feature type="domain" description="Core-binding (CB)" evidence="7">
    <location>
        <begin position="109"/>
        <end position="192"/>
    </location>
</feature>
<keyword evidence="3 5" id="KW-0238">DNA-binding</keyword>
<dbReference type="PROSITE" id="PS51898">
    <property type="entry name" value="TYR_RECOMBINASE"/>
    <property type="match status" value="1"/>
</dbReference>
<gene>
    <name evidence="8" type="ORF">EDC17_1004108</name>
</gene>
<evidence type="ECO:0000256" key="5">
    <source>
        <dbReference type="PROSITE-ProRule" id="PRU01248"/>
    </source>
</evidence>
<dbReference type="PANTHER" id="PTHR30349">
    <property type="entry name" value="PHAGE INTEGRASE-RELATED"/>
    <property type="match status" value="1"/>
</dbReference>
<evidence type="ECO:0000256" key="2">
    <source>
        <dbReference type="ARBA" id="ARBA00022908"/>
    </source>
</evidence>
<keyword evidence="2" id="KW-0229">DNA integration</keyword>
<evidence type="ECO:0000313" key="8">
    <source>
        <dbReference type="EMBL" id="TCV19586.1"/>
    </source>
</evidence>
<reference evidence="8 9" key="1">
    <citation type="submission" date="2019-03" db="EMBL/GenBank/DDBJ databases">
        <title>Genomic Encyclopedia of Type Strains, Phase IV (KMG-IV): sequencing the most valuable type-strain genomes for metagenomic binning, comparative biology and taxonomic classification.</title>
        <authorList>
            <person name="Goeker M."/>
        </authorList>
    </citation>
    <scope>NUCLEOTIDE SEQUENCE [LARGE SCALE GENOMIC DNA]</scope>
    <source>
        <strain evidence="8 9">DSM 22362</strain>
    </source>
</reference>
<evidence type="ECO:0000256" key="4">
    <source>
        <dbReference type="ARBA" id="ARBA00023172"/>
    </source>
</evidence>
<evidence type="ECO:0000256" key="3">
    <source>
        <dbReference type="ARBA" id="ARBA00023125"/>
    </source>
</evidence>
<comment type="caution">
    <text evidence="8">The sequence shown here is derived from an EMBL/GenBank/DDBJ whole genome shotgun (WGS) entry which is preliminary data.</text>
</comment>
<feature type="domain" description="Tyr recombinase" evidence="6">
    <location>
        <begin position="215"/>
        <end position="400"/>
    </location>
</feature>
<dbReference type="AlphaFoldDB" id="A0A4R3VZM1"/>
<dbReference type="PROSITE" id="PS51900">
    <property type="entry name" value="CB"/>
    <property type="match status" value="1"/>
</dbReference>
<dbReference type="Gene3D" id="1.10.150.130">
    <property type="match status" value="1"/>
</dbReference>
<comment type="similarity">
    <text evidence="1">Belongs to the 'phage' integrase family.</text>
</comment>
<organism evidence="8 9">
    <name type="scientific">Sphingobacterium alimentarium</name>
    <dbReference type="NCBI Taxonomy" id="797292"/>
    <lineage>
        <taxon>Bacteria</taxon>
        <taxon>Pseudomonadati</taxon>
        <taxon>Bacteroidota</taxon>
        <taxon>Sphingobacteriia</taxon>
        <taxon>Sphingobacteriales</taxon>
        <taxon>Sphingobacteriaceae</taxon>
        <taxon>Sphingobacterium</taxon>
    </lineage>
</organism>
<name>A0A4R3VZM1_9SPHI</name>
<dbReference type="EMBL" id="SMBZ01000004">
    <property type="protein sequence ID" value="TCV19586.1"/>
    <property type="molecule type" value="Genomic_DNA"/>
</dbReference>
<dbReference type="Gene3D" id="1.10.443.10">
    <property type="entry name" value="Intergrase catalytic core"/>
    <property type="match status" value="1"/>
</dbReference>
<dbReference type="GO" id="GO:0015074">
    <property type="term" value="P:DNA integration"/>
    <property type="evidence" value="ECO:0007669"/>
    <property type="project" value="UniProtKB-KW"/>
</dbReference>
<protein>
    <submittedName>
        <fullName evidence="8">Site-specific recombinase XerD</fullName>
    </submittedName>
</protein>
<keyword evidence="9" id="KW-1185">Reference proteome</keyword>
<dbReference type="InterPro" id="IPR050090">
    <property type="entry name" value="Tyrosine_recombinase_XerCD"/>
</dbReference>